<dbReference type="PATRIC" id="fig|1423755.3.peg.32"/>
<evidence type="ECO:0000313" key="2">
    <source>
        <dbReference type="Proteomes" id="UP000051054"/>
    </source>
</evidence>
<gene>
    <name evidence="1" type="ORF">FC40_GL000029</name>
</gene>
<evidence type="ECO:0000313" key="1">
    <source>
        <dbReference type="EMBL" id="KRM19486.1"/>
    </source>
</evidence>
<dbReference type="Proteomes" id="UP000051054">
    <property type="component" value="Unassembled WGS sequence"/>
</dbReference>
<sequence>MLDDEQVEELNIFGVEYLRKKERDFNNLTVEFDFATYITSKYSMSDEKVSESAMKRDFIDYDNEKEIFEKIIHDFFEKKINILDD</sequence>
<reference evidence="1 2" key="1">
    <citation type="journal article" date="2015" name="Genome Announc.">
        <title>Expanding the biotechnology potential of lactobacilli through comparative genomics of 213 strains and associated genera.</title>
        <authorList>
            <person name="Sun Z."/>
            <person name="Harris H.M."/>
            <person name="McCann A."/>
            <person name="Guo C."/>
            <person name="Argimon S."/>
            <person name="Zhang W."/>
            <person name="Yang X."/>
            <person name="Jeffery I.B."/>
            <person name="Cooney J.C."/>
            <person name="Kagawa T.F."/>
            <person name="Liu W."/>
            <person name="Song Y."/>
            <person name="Salvetti E."/>
            <person name="Wrobel A."/>
            <person name="Rasinkangas P."/>
            <person name="Parkhill J."/>
            <person name="Rea M.C."/>
            <person name="O'Sullivan O."/>
            <person name="Ritari J."/>
            <person name="Douillard F.P."/>
            <person name="Paul Ross R."/>
            <person name="Yang R."/>
            <person name="Briner A.E."/>
            <person name="Felis G.E."/>
            <person name="de Vos W.M."/>
            <person name="Barrangou R."/>
            <person name="Klaenhammer T.R."/>
            <person name="Caufield P.W."/>
            <person name="Cui Y."/>
            <person name="Zhang H."/>
            <person name="O'Toole P.W."/>
        </authorList>
    </citation>
    <scope>NUCLEOTIDE SEQUENCE [LARGE SCALE GENOMIC DNA]</scope>
    <source>
        <strain evidence="1 2">DSM 18933</strain>
    </source>
</reference>
<proteinExistence type="predicted"/>
<accession>A0A0R1WP07</accession>
<organism evidence="1 2">
    <name type="scientific">Ligilactobacillus hayakitensis DSM 18933 = JCM 14209</name>
    <dbReference type="NCBI Taxonomy" id="1423755"/>
    <lineage>
        <taxon>Bacteria</taxon>
        <taxon>Bacillati</taxon>
        <taxon>Bacillota</taxon>
        <taxon>Bacilli</taxon>
        <taxon>Lactobacillales</taxon>
        <taxon>Lactobacillaceae</taxon>
        <taxon>Ligilactobacillus</taxon>
    </lineage>
</organism>
<keyword evidence="2" id="KW-1185">Reference proteome</keyword>
<name>A0A0R1WP07_9LACO</name>
<comment type="caution">
    <text evidence="1">The sequence shown here is derived from an EMBL/GenBank/DDBJ whole genome shotgun (WGS) entry which is preliminary data.</text>
</comment>
<dbReference type="EMBL" id="AZGD01000042">
    <property type="protein sequence ID" value="KRM19486.1"/>
    <property type="molecule type" value="Genomic_DNA"/>
</dbReference>
<dbReference type="RefSeq" id="WP_025022723.1">
    <property type="nucleotide sequence ID" value="NZ_AZGD01000042.1"/>
</dbReference>
<dbReference type="AlphaFoldDB" id="A0A0R1WP07"/>
<protein>
    <submittedName>
        <fullName evidence="1">Uncharacterized protein</fullName>
    </submittedName>
</protein>